<dbReference type="SUPFAM" id="SSF54106">
    <property type="entry name" value="LysM domain"/>
    <property type="match status" value="1"/>
</dbReference>
<dbReference type="SMART" id="SM00257">
    <property type="entry name" value="LysM"/>
    <property type="match status" value="1"/>
</dbReference>
<evidence type="ECO:0000313" key="5">
    <source>
        <dbReference type="EMBL" id="MBO8431387.1"/>
    </source>
</evidence>
<dbReference type="InterPro" id="IPR023346">
    <property type="entry name" value="Lysozyme-like_dom_sf"/>
</dbReference>
<dbReference type="GO" id="GO:0016998">
    <property type="term" value="P:cell wall macromolecule catabolic process"/>
    <property type="evidence" value="ECO:0007669"/>
    <property type="project" value="InterPro"/>
</dbReference>
<keyword evidence="2 3" id="KW-0081">Bacteriolytic enzyme</keyword>
<keyword evidence="1 3" id="KW-0929">Antimicrobial</keyword>
<dbReference type="Gene3D" id="1.10.530.40">
    <property type="match status" value="1"/>
</dbReference>
<comment type="similarity">
    <text evidence="3">Belongs to the glycosyl hydrolase 24 family.</text>
</comment>
<accession>A0A9D9DNY3</accession>
<dbReference type="Pfam" id="PF00959">
    <property type="entry name" value="Phage_lysozyme"/>
    <property type="match status" value="1"/>
</dbReference>
<dbReference type="InterPro" id="IPR018392">
    <property type="entry name" value="LysM"/>
</dbReference>
<feature type="domain" description="LysM" evidence="4">
    <location>
        <begin position="84"/>
        <end position="130"/>
    </location>
</feature>
<evidence type="ECO:0000256" key="3">
    <source>
        <dbReference type="RuleBase" id="RU003788"/>
    </source>
</evidence>
<evidence type="ECO:0000313" key="6">
    <source>
        <dbReference type="Proteomes" id="UP000823632"/>
    </source>
</evidence>
<reference evidence="5" key="1">
    <citation type="submission" date="2020-10" db="EMBL/GenBank/DDBJ databases">
        <authorList>
            <person name="Gilroy R."/>
        </authorList>
    </citation>
    <scope>NUCLEOTIDE SEQUENCE</scope>
    <source>
        <strain evidence="5">10192</strain>
    </source>
</reference>
<evidence type="ECO:0000256" key="2">
    <source>
        <dbReference type="ARBA" id="ARBA00022638"/>
    </source>
</evidence>
<name>A0A9D9DNY3_9BACT</name>
<dbReference type="GO" id="GO:0003796">
    <property type="term" value="F:lysozyme activity"/>
    <property type="evidence" value="ECO:0007669"/>
    <property type="project" value="UniProtKB-EC"/>
</dbReference>
<comment type="caution">
    <text evidence="5">The sequence shown here is derived from an EMBL/GenBank/DDBJ whole genome shotgun (WGS) entry which is preliminary data.</text>
</comment>
<dbReference type="CDD" id="cd00118">
    <property type="entry name" value="LysM"/>
    <property type="match status" value="1"/>
</dbReference>
<evidence type="ECO:0000259" key="4">
    <source>
        <dbReference type="PROSITE" id="PS51782"/>
    </source>
</evidence>
<dbReference type="GO" id="GO:0042742">
    <property type="term" value="P:defense response to bacterium"/>
    <property type="evidence" value="ECO:0007669"/>
    <property type="project" value="UniProtKB-KW"/>
</dbReference>
<dbReference type="Gene3D" id="3.10.350.10">
    <property type="entry name" value="LysM domain"/>
    <property type="match status" value="1"/>
</dbReference>
<comment type="catalytic activity">
    <reaction evidence="3">
        <text>Hydrolysis of (1-&gt;4)-beta-linkages between N-acetylmuramic acid and N-acetyl-D-glucosamine residues in a peptidoglycan and between N-acetyl-D-glucosamine residues in chitodextrins.</text>
        <dbReference type="EC" id="3.2.1.17"/>
    </reaction>
</comment>
<dbReference type="EC" id="3.2.1.17" evidence="3"/>
<dbReference type="InterPro" id="IPR002196">
    <property type="entry name" value="Glyco_hydro_24"/>
</dbReference>
<dbReference type="GO" id="GO:0031640">
    <property type="term" value="P:killing of cells of another organism"/>
    <property type="evidence" value="ECO:0007669"/>
    <property type="project" value="UniProtKB-KW"/>
</dbReference>
<dbReference type="GO" id="GO:0009253">
    <property type="term" value="P:peptidoglycan catabolic process"/>
    <property type="evidence" value="ECO:0007669"/>
    <property type="project" value="InterPro"/>
</dbReference>
<dbReference type="SUPFAM" id="SSF53955">
    <property type="entry name" value="Lysozyme-like"/>
    <property type="match status" value="1"/>
</dbReference>
<dbReference type="Pfam" id="PF01476">
    <property type="entry name" value="LysM"/>
    <property type="match status" value="1"/>
</dbReference>
<organism evidence="5 6">
    <name type="scientific">Candidatus Scatousia excrementipullorum</name>
    <dbReference type="NCBI Taxonomy" id="2840936"/>
    <lineage>
        <taxon>Bacteria</taxon>
        <taxon>Candidatus Scatousia</taxon>
    </lineage>
</organism>
<evidence type="ECO:0000256" key="1">
    <source>
        <dbReference type="ARBA" id="ARBA00022529"/>
    </source>
</evidence>
<reference evidence="5" key="2">
    <citation type="journal article" date="2021" name="PeerJ">
        <title>Extensive microbial diversity within the chicken gut microbiome revealed by metagenomics and culture.</title>
        <authorList>
            <person name="Gilroy R."/>
            <person name="Ravi A."/>
            <person name="Getino M."/>
            <person name="Pursley I."/>
            <person name="Horton D.L."/>
            <person name="Alikhan N.F."/>
            <person name="Baker D."/>
            <person name="Gharbi K."/>
            <person name="Hall N."/>
            <person name="Watson M."/>
            <person name="Adriaenssens E.M."/>
            <person name="Foster-Nyarko E."/>
            <person name="Jarju S."/>
            <person name="Secka A."/>
            <person name="Antonio M."/>
            <person name="Oren A."/>
            <person name="Chaudhuri R.R."/>
            <person name="La Ragione R."/>
            <person name="Hildebrand F."/>
            <person name="Pallen M.J."/>
        </authorList>
    </citation>
    <scope>NUCLEOTIDE SEQUENCE</scope>
    <source>
        <strain evidence="5">10192</strain>
    </source>
</reference>
<dbReference type="AlphaFoldDB" id="A0A9D9DNY3"/>
<proteinExistence type="inferred from homology"/>
<dbReference type="Proteomes" id="UP000823632">
    <property type="component" value="Unassembled WGS sequence"/>
</dbReference>
<keyword evidence="3" id="KW-0378">Hydrolase</keyword>
<gene>
    <name evidence="5" type="ORF">IAC76_08380</name>
</gene>
<dbReference type="InterPro" id="IPR036779">
    <property type="entry name" value="LysM_dom_sf"/>
</dbReference>
<protein>
    <recommendedName>
        <fullName evidence="3">Lysozyme</fullName>
        <ecNumber evidence="3">3.2.1.17</ecNumber>
    </recommendedName>
</protein>
<keyword evidence="3" id="KW-0326">Glycosidase</keyword>
<dbReference type="EMBL" id="JADIND010000190">
    <property type="protein sequence ID" value="MBO8431387.1"/>
    <property type="molecule type" value="Genomic_DNA"/>
</dbReference>
<dbReference type="PROSITE" id="PS51782">
    <property type="entry name" value="LYSM"/>
    <property type="match status" value="1"/>
</dbReference>
<dbReference type="InterPro" id="IPR023347">
    <property type="entry name" value="Lysozyme_dom_sf"/>
</dbReference>
<sequence length="363" mass="40999">MTEMNITLQQNNVRQQPVQEEKSFWTRAKEYAMSLFSEIADFFSGEDDAKPAKTTEIPLIRDISDEQIMQQNTRSKYIIVTKNPNYKIQKGDNISKIAAKFGVQPAAVMAVNGLDEKSAVKIRAGQSLKIPPTRTPKNINTLKDVAKSMGVSNEFILGIKRIEDGKELKDTQFHNTPYNDKGKTKTIGIGHVWKKGEPEYLNNKQVLEQFAKDLIKAEDHLRVLMGGEKNYDKLPASLKEALLDMTFNKGTDIIKNTEGLLWCLKNGKYEAAICKMTNNVSAATKQPMSGLSKRRLFDMATASKMYNGNIPKSITNTAQRVYNDGIRLLRLEYPDKTEFAAQLADYNRDVKSFWGSKVKLITK</sequence>